<sequence length="177" mass="19362">MTDYRIADLNVTDFATKWLGHLDGDNASARGLLDHVAEGYDYGAHFMMANIGSQSTSPNASDDELILYAALAVFQNSGFPGRSQWDGPTNHLISAFAYADQLGRMGAALNLLESLVVRVRREPEPQFQELLSNSLGHDAAKIAAHDMDMAQILSRDIRAARLLEPSLSLDDLLLAYP</sequence>
<evidence type="ECO:0000313" key="1">
    <source>
        <dbReference type="EMBL" id="TIH27078.1"/>
    </source>
</evidence>
<keyword evidence="2" id="KW-1185">Reference proteome</keyword>
<protein>
    <submittedName>
        <fullName evidence="1">Uncharacterized protein</fullName>
    </submittedName>
</protein>
<dbReference type="Proteomes" id="UP000306192">
    <property type="component" value="Unassembled WGS sequence"/>
</dbReference>
<dbReference type="AlphaFoldDB" id="A0A4T2BDE4"/>
<proteinExistence type="predicted"/>
<name>A0A4T2BDE4_9MICO</name>
<accession>A0A4T2BDE4</accession>
<evidence type="ECO:0000313" key="2">
    <source>
        <dbReference type="Proteomes" id="UP000306192"/>
    </source>
</evidence>
<reference evidence="1 2" key="1">
    <citation type="journal article" date="2019" name="Microorganisms">
        <title>Systematic Affiliation and Genome Analysis of Subtercola vilae DB165(T) with Particular Emphasis on Cold Adaptation of an Isolate from a High-Altitude Cold Volcano Lake.</title>
        <authorList>
            <person name="Villalobos A.S."/>
            <person name="Wiese J."/>
            <person name="Imhoff J.F."/>
            <person name="Dorador C."/>
            <person name="Keller A."/>
            <person name="Hentschel U."/>
        </authorList>
    </citation>
    <scope>NUCLEOTIDE SEQUENCE [LARGE SCALE GENOMIC DNA]</scope>
    <source>
        <strain evidence="1 2">DB165</strain>
    </source>
</reference>
<dbReference type="RefSeq" id="WP_136643802.1">
    <property type="nucleotide sequence ID" value="NZ_QYRT01000075.1"/>
</dbReference>
<gene>
    <name evidence="1" type="ORF">D4765_18630</name>
</gene>
<feature type="non-terminal residue" evidence="1">
    <location>
        <position position="177"/>
    </location>
</feature>
<comment type="caution">
    <text evidence="1">The sequence shown here is derived from an EMBL/GenBank/DDBJ whole genome shotgun (WGS) entry which is preliminary data.</text>
</comment>
<organism evidence="1 2">
    <name type="scientific">Subtercola vilae</name>
    <dbReference type="NCBI Taxonomy" id="2056433"/>
    <lineage>
        <taxon>Bacteria</taxon>
        <taxon>Bacillati</taxon>
        <taxon>Actinomycetota</taxon>
        <taxon>Actinomycetes</taxon>
        <taxon>Micrococcales</taxon>
        <taxon>Microbacteriaceae</taxon>
        <taxon>Subtercola</taxon>
    </lineage>
</organism>
<dbReference type="EMBL" id="QYRT01000075">
    <property type="protein sequence ID" value="TIH27078.1"/>
    <property type="molecule type" value="Genomic_DNA"/>
</dbReference>
<dbReference type="OrthoDB" id="5190680at2"/>